<dbReference type="Pfam" id="PF10277">
    <property type="entry name" value="Frag1"/>
    <property type="match status" value="1"/>
</dbReference>
<feature type="transmembrane region" description="Helical" evidence="5">
    <location>
        <begin position="92"/>
        <end position="112"/>
    </location>
</feature>
<protein>
    <recommendedName>
        <fullName evidence="6">CWH43-like N-terminal domain-containing protein</fullName>
    </recommendedName>
</protein>
<organism evidence="7 8">
    <name type="scientific">Saprolegnia parasitica (strain CBS 223.65)</name>
    <dbReference type="NCBI Taxonomy" id="695850"/>
    <lineage>
        <taxon>Eukaryota</taxon>
        <taxon>Sar</taxon>
        <taxon>Stramenopiles</taxon>
        <taxon>Oomycota</taxon>
        <taxon>Saprolegniomycetes</taxon>
        <taxon>Saprolegniales</taxon>
        <taxon>Saprolegniaceae</taxon>
        <taxon>Saprolegnia</taxon>
    </lineage>
</organism>
<sequence length="290" mass="31918">MNRARSACSVVATAAVVVTLITCVAIAKSQDIYVGGLAWPFLSDMGRDPPAYYVFVVGLCITAASLLFVWFFNYCYQSSAMAASASGCHKCLRAFVAVCGMLSAFALPILSICDTARFPSVHNASAYAFFCLEALAVLCNTVLTYRIYQQRNEDERYTMDGLDRQAVARVRRRAWVAQRTVAALFLAAFIVYLPVGLALSCEFEHLTIAKCLDLKLGADYCTSTMMLNSTSTKLWDYSTPECTSIHQMRAGAQLGCILTLVGYSLTFLFNYQDMKKYVEDDRSAYAVAGP</sequence>
<accession>A0A067BKJ9</accession>
<dbReference type="EMBL" id="KK583405">
    <property type="protein sequence ID" value="KDO18688.1"/>
    <property type="molecule type" value="Genomic_DNA"/>
</dbReference>
<feature type="domain" description="CWH43-like N-terminal" evidence="6">
    <location>
        <begin position="10"/>
        <end position="269"/>
    </location>
</feature>
<keyword evidence="8" id="KW-1185">Reference proteome</keyword>
<feature type="transmembrane region" description="Helical" evidence="5">
    <location>
        <begin position="124"/>
        <end position="148"/>
    </location>
</feature>
<feature type="transmembrane region" description="Helical" evidence="5">
    <location>
        <begin position="51"/>
        <end position="72"/>
    </location>
</feature>
<dbReference type="AlphaFoldDB" id="A0A067BKJ9"/>
<reference evidence="7 8" key="1">
    <citation type="journal article" date="2013" name="PLoS Genet.">
        <title>Distinctive expansion of potential virulence genes in the genome of the oomycete fish pathogen Saprolegnia parasitica.</title>
        <authorList>
            <person name="Jiang R.H."/>
            <person name="de Bruijn I."/>
            <person name="Haas B.J."/>
            <person name="Belmonte R."/>
            <person name="Lobach L."/>
            <person name="Christie J."/>
            <person name="van den Ackerveken G."/>
            <person name="Bottin A."/>
            <person name="Bulone V."/>
            <person name="Diaz-Moreno S.M."/>
            <person name="Dumas B."/>
            <person name="Fan L."/>
            <person name="Gaulin E."/>
            <person name="Govers F."/>
            <person name="Grenville-Briggs L.J."/>
            <person name="Horner N.R."/>
            <person name="Levin J.Z."/>
            <person name="Mammella M."/>
            <person name="Meijer H.J."/>
            <person name="Morris P."/>
            <person name="Nusbaum C."/>
            <person name="Oome S."/>
            <person name="Phillips A.J."/>
            <person name="van Rooyen D."/>
            <person name="Rzeszutek E."/>
            <person name="Saraiva M."/>
            <person name="Secombes C.J."/>
            <person name="Seidl M.F."/>
            <person name="Snel B."/>
            <person name="Stassen J.H."/>
            <person name="Sykes S."/>
            <person name="Tripathy S."/>
            <person name="van den Berg H."/>
            <person name="Vega-Arreguin J.C."/>
            <person name="Wawra S."/>
            <person name="Young S.K."/>
            <person name="Zeng Q."/>
            <person name="Dieguez-Uribeondo J."/>
            <person name="Russ C."/>
            <person name="Tyler B.M."/>
            <person name="van West P."/>
        </authorList>
    </citation>
    <scope>NUCLEOTIDE SEQUENCE [LARGE SCALE GENOMIC DNA]</scope>
    <source>
        <strain evidence="7 8">CBS 223.65</strain>
    </source>
</reference>
<dbReference type="GO" id="GO:0012505">
    <property type="term" value="C:endomembrane system"/>
    <property type="evidence" value="ECO:0007669"/>
    <property type="project" value="UniProtKB-SubCell"/>
</dbReference>
<feature type="transmembrane region" description="Helical" evidence="5">
    <location>
        <begin position="181"/>
        <end position="199"/>
    </location>
</feature>
<feature type="transmembrane region" description="Helical" evidence="5">
    <location>
        <begin position="250"/>
        <end position="269"/>
    </location>
</feature>
<evidence type="ECO:0000256" key="4">
    <source>
        <dbReference type="ARBA" id="ARBA00023136"/>
    </source>
</evidence>
<evidence type="ECO:0000313" key="7">
    <source>
        <dbReference type="EMBL" id="KDO18688.1"/>
    </source>
</evidence>
<dbReference type="KEGG" id="spar:SPRG_15975"/>
<keyword evidence="3 5" id="KW-1133">Transmembrane helix</keyword>
<dbReference type="OMA" id="YWFFLLE"/>
<dbReference type="PANTHER" id="PTHR21324:SF2">
    <property type="entry name" value="EG:22E5.9 PROTEIN"/>
    <property type="match status" value="1"/>
</dbReference>
<proteinExistence type="predicted"/>
<dbReference type="InterPro" id="IPR019402">
    <property type="entry name" value="CWH43_N"/>
</dbReference>
<name>A0A067BKJ9_SAPPC</name>
<dbReference type="Proteomes" id="UP000030745">
    <property type="component" value="Unassembled WGS sequence"/>
</dbReference>
<evidence type="ECO:0000256" key="5">
    <source>
        <dbReference type="SAM" id="Phobius"/>
    </source>
</evidence>
<dbReference type="PANTHER" id="PTHR21324">
    <property type="entry name" value="FASTING-INDUCIBLE INTEGRAL MEMBRANE PROTEIN TM6P1-RELATED"/>
    <property type="match status" value="1"/>
</dbReference>
<evidence type="ECO:0000256" key="2">
    <source>
        <dbReference type="ARBA" id="ARBA00022692"/>
    </source>
</evidence>
<dbReference type="RefSeq" id="XP_012210598.1">
    <property type="nucleotide sequence ID" value="XM_012355208.1"/>
</dbReference>
<keyword evidence="2 5" id="KW-0812">Transmembrane</keyword>
<comment type="subcellular location">
    <subcellularLocation>
        <location evidence="1">Endomembrane system</location>
        <topology evidence="1">Multi-pass membrane protein</topology>
    </subcellularLocation>
</comment>
<gene>
    <name evidence="7" type="ORF">SPRG_15975</name>
</gene>
<keyword evidence="4 5" id="KW-0472">Membrane</keyword>
<evidence type="ECO:0000256" key="1">
    <source>
        <dbReference type="ARBA" id="ARBA00004127"/>
    </source>
</evidence>
<dbReference type="VEuPathDB" id="FungiDB:SPRG_15975"/>
<dbReference type="GeneID" id="24137645"/>
<dbReference type="InterPro" id="IPR050911">
    <property type="entry name" value="DRAM/TMEM150_Autophagy_Mod"/>
</dbReference>
<evidence type="ECO:0000256" key="3">
    <source>
        <dbReference type="ARBA" id="ARBA00022989"/>
    </source>
</evidence>
<evidence type="ECO:0000259" key="6">
    <source>
        <dbReference type="Pfam" id="PF10277"/>
    </source>
</evidence>
<dbReference type="OrthoDB" id="191706at2759"/>
<evidence type="ECO:0000313" key="8">
    <source>
        <dbReference type="Proteomes" id="UP000030745"/>
    </source>
</evidence>